<accession>A0A2V0P9Y2</accession>
<comment type="caution">
    <text evidence="2">The sequence shown here is derived from an EMBL/GenBank/DDBJ whole genome shotgun (WGS) entry which is preliminary data.</text>
</comment>
<protein>
    <submittedName>
        <fullName evidence="2">Uncharacterized protein</fullName>
    </submittedName>
</protein>
<dbReference type="InParanoid" id="A0A2V0P9Y2"/>
<feature type="region of interest" description="Disordered" evidence="1">
    <location>
        <begin position="303"/>
        <end position="325"/>
    </location>
</feature>
<dbReference type="Proteomes" id="UP000247498">
    <property type="component" value="Unassembled WGS sequence"/>
</dbReference>
<dbReference type="EMBL" id="BDRX01000084">
    <property type="protein sequence ID" value="GBF96651.1"/>
    <property type="molecule type" value="Genomic_DNA"/>
</dbReference>
<gene>
    <name evidence="2" type="ORF">Rsub_09284</name>
</gene>
<keyword evidence="3" id="KW-1185">Reference proteome</keyword>
<feature type="region of interest" description="Disordered" evidence="1">
    <location>
        <begin position="46"/>
        <end position="80"/>
    </location>
</feature>
<evidence type="ECO:0000313" key="2">
    <source>
        <dbReference type="EMBL" id="GBF96651.1"/>
    </source>
</evidence>
<reference evidence="2 3" key="1">
    <citation type="journal article" date="2018" name="Sci. Rep.">
        <title>Raphidocelis subcapitata (=Pseudokirchneriella subcapitata) provides an insight into genome evolution and environmental adaptations in the Sphaeropleales.</title>
        <authorList>
            <person name="Suzuki S."/>
            <person name="Yamaguchi H."/>
            <person name="Nakajima N."/>
            <person name="Kawachi M."/>
        </authorList>
    </citation>
    <scope>NUCLEOTIDE SEQUENCE [LARGE SCALE GENOMIC DNA]</scope>
    <source>
        <strain evidence="2 3">NIES-35</strain>
    </source>
</reference>
<feature type="compositionally biased region" description="Low complexity" evidence="1">
    <location>
        <begin position="58"/>
        <end position="67"/>
    </location>
</feature>
<organism evidence="2 3">
    <name type="scientific">Raphidocelis subcapitata</name>
    <dbReference type="NCBI Taxonomy" id="307507"/>
    <lineage>
        <taxon>Eukaryota</taxon>
        <taxon>Viridiplantae</taxon>
        <taxon>Chlorophyta</taxon>
        <taxon>core chlorophytes</taxon>
        <taxon>Chlorophyceae</taxon>
        <taxon>CS clade</taxon>
        <taxon>Sphaeropleales</taxon>
        <taxon>Selenastraceae</taxon>
        <taxon>Raphidocelis</taxon>
    </lineage>
</organism>
<proteinExistence type="predicted"/>
<dbReference type="OrthoDB" id="10658817at2759"/>
<name>A0A2V0P9Y2_9CHLO</name>
<dbReference type="AlphaFoldDB" id="A0A2V0P9Y2"/>
<sequence length="325" mass="32846">MAVSERERLRQFRRSPWARRFPELLQLPDSALAALLRAQDPSALEAALTGHAGPGTDRAAAAASGRRAPPPAPPSAARQEASRLRFRLQTNPAGGSGCGTPTYFVTLRRRSRGADAQGLAPLPGGVAHWGWSGGGAGGERLPGAGAPQRAGARTAPAAVGQAAAAAAAPPRPGTTASCGLLSRLRGSGPAPLWRPISQCPCWRAASSGSGSGSGGAVGGGLGASSQLASRIGAEQRAFRPASAAEAKAAIRWPADALSLPPPPLMAALRPAHPSHDPAGAALHGRRVFVPSGVPRAHSSGRAAAGFFCNDPPPTSRRPSKSAAVW</sequence>
<evidence type="ECO:0000256" key="1">
    <source>
        <dbReference type="SAM" id="MobiDB-lite"/>
    </source>
</evidence>
<evidence type="ECO:0000313" key="3">
    <source>
        <dbReference type="Proteomes" id="UP000247498"/>
    </source>
</evidence>